<reference evidence="2 3" key="1">
    <citation type="submission" date="2015-08" db="EMBL/GenBank/DDBJ databases">
        <authorList>
            <person name="Babu N.S."/>
            <person name="Beckwith C.J."/>
            <person name="Beseler K.G."/>
            <person name="Brison A."/>
            <person name="Carone J.V."/>
            <person name="Caskin T.P."/>
            <person name="Diamond M."/>
            <person name="Durham M.E."/>
            <person name="Foxe J.M."/>
            <person name="Go M."/>
            <person name="Henderson B.A."/>
            <person name="Jones I.B."/>
            <person name="McGettigan J.A."/>
            <person name="Micheletti S.J."/>
            <person name="Nasrallah M.E."/>
            <person name="Ortiz D."/>
            <person name="Piller C.R."/>
            <person name="Privatt S.R."/>
            <person name="Schneider S.L."/>
            <person name="Sharp S."/>
            <person name="Smith T.C."/>
            <person name="Stanton J.D."/>
            <person name="Ullery H.E."/>
            <person name="Wilson R.J."/>
            <person name="Serrano M.G."/>
            <person name="Buck G."/>
            <person name="Lee V."/>
            <person name="Wang Y."/>
            <person name="Carvalho R."/>
            <person name="Voegtly L."/>
            <person name="Shi R."/>
            <person name="Duckworth R."/>
            <person name="Johnson A."/>
            <person name="Loviza R."/>
            <person name="Walstead R."/>
            <person name="Shah Z."/>
            <person name="Kiflezghi M."/>
            <person name="Wade K."/>
            <person name="Ball S.L."/>
            <person name="Bradley K.W."/>
            <person name="Asai D.J."/>
            <person name="Bowman C.A."/>
            <person name="Russell D.A."/>
            <person name="Pope W.H."/>
            <person name="Jacobs-Sera D."/>
            <person name="Hendrix R.W."/>
            <person name="Hatfull G.F."/>
        </authorList>
    </citation>
    <scope>NUCLEOTIDE SEQUENCE [LARGE SCALE GENOMIC DNA]</scope>
    <source>
        <strain evidence="2 3">DSM 27648</strain>
    </source>
</reference>
<sequence>MTRAWTIVMAAGLFACTKGGSESASTSTSTSTSAATTASTSLVASPAPPPTPVPSASSAPSAAPVASAVESGSAGAKAVASAGKPADGAKLVPASAHVNGRNFGLDVASAGCRAGSECAMTIHLAVAGDYHVNKEYPYKFVATPEPGVTFLAQDGTTFSRAAGDFREEGAKAGTMTVRFKPSAAGTARVQGTFKMSVCSDENCQIEQQPVSLAIPVS</sequence>
<evidence type="ECO:0000256" key="1">
    <source>
        <dbReference type="SAM" id="MobiDB-lite"/>
    </source>
</evidence>
<dbReference type="STRING" id="1391654.AKJ09_06356"/>
<gene>
    <name evidence="2" type="ORF">AKJ09_06356</name>
</gene>
<evidence type="ECO:0000313" key="3">
    <source>
        <dbReference type="Proteomes" id="UP000064967"/>
    </source>
</evidence>
<dbReference type="KEGG" id="llu:AKJ09_06356"/>
<protein>
    <submittedName>
        <fullName evidence="2">Uncharacterized protein</fullName>
    </submittedName>
</protein>
<dbReference type="PROSITE" id="PS51257">
    <property type="entry name" value="PROKAR_LIPOPROTEIN"/>
    <property type="match status" value="1"/>
</dbReference>
<name>A0A0K1Q1R7_9BACT</name>
<dbReference type="OrthoDB" id="5520012at2"/>
<organism evidence="2 3">
    <name type="scientific">Labilithrix luteola</name>
    <dbReference type="NCBI Taxonomy" id="1391654"/>
    <lineage>
        <taxon>Bacteria</taxon>
        <taxon>Pseudomonadati</taxon>
        <taxon>Myxococcota</taxon>
        <taxon>Polyangia</taxon>
        <taxon>Polyangiales</taxon>
        <taxon>Labilitrichaceae</taxon>
        <taxon>Labilithrix</taxon>
    </lineage>
</organism>
<proteinExistence type="predicted"/>
<keyword evidence="3" id="KW-1185">Reference proteome</keyword>
<dbReference type="PATRIC" id="fig|1391654.3.peg.6444"/>
<dbReference type="Proteomes" id="UP000064967">
    <property type="component" value="Chromosome"/>
</dbReference>
<dbReference type="EMBL" id="CP012333">
    <property type="protein sequence ID" value="AKU99692.1"/>
    <property type="molecule type" value="Genomic_DNA"/>
</dbReference>
<feature type="region of interest" description="Disordered" evidence="1">
    <location>
        <begin position="37"/>
        <end position="60"/>
    </location>
</feature>
<dbReference type="RefSeq" id="WP_146651108.1">
    <property type="nucleotide sequence ID" value="NZ_CP012333.1"/>
</dbReference>
<accession>A0A0K1Q1R7</accession>
<evidence type="ECO:0000313" key="2">
    <source>
        <dbReference type="EMBL" id="AKU99692.1"/>
    </source>
</evidence>
<dbReference type="AlphaFoldDB" id="A0A0K1Q1R7"/>